<dbReference type="EMBL" id="PFPB01000045">
    <property type="protein sequence ID" value="PIZ88821.1"/>
    <property type="molecule type" value="Genomic_DNA"/>
</dbReference>
<reference evidence="3" key="1">
    <citation type="submission" date="2017-09" db="EMBL/GenBank/DDBJ databases">
        <title>Depth-based differentiation of microbial function through sediment-hosted aquifers and enrichment of novel symbionts in the deep terrestrial subsurface.</title>
        <authorList>
            <person name="Probst A.J."/>
            <person name="Ladd B."/>
            <person name="Jarett J.K."/>
            <person name="Geller-Mcgrath D.E."/>
            <person name="Sieber C.M.K."/>
            <person name="Emerson J.B."/>
            <person name="Anantharaman K."/>
            <person name="Thomas B.C."/>
            <person name="Malmstrom R."/>
            <person name="Stieglmeier M."/>
            <person name="Klingl A."/>
            <person name="Woyke T."/>
            <person name="Ryan C.M."/>
            <person name="Banfield J.F."/>
        </authorList>
    </citation>
    <scope>NUCLEOTIDE SEQUENCE [LARGE SCALE GENOMIC DNA]</scope>
</reference>
<evidence type="ECO:0000313" key="3">
    <source>
        <dbReference type="Proteomes" id="UP000230760"/>
    </source>
</evidence>
<protein>
    <recommendedName>
        <fullName evidence="4">Type 4 fimbrial biogenesis protein PilX N-terminal domain-containing protein</fullName>
    </recommendedName>
</protein>
<keyword evidence="1" id="KW-0812">Transmembrane</keyword>
<evidence type="ECO:0000313" key="2">
    <source>
        <dbReference type="EMBL" id="PIZ88821.1"/>
    </source>
</evidence>
<evidence type="ECO:0000256" key="1">
    <source>
        <dbReference type="SAM" id="Phobius"/>
    </source>
</evidence>
<proteinExistence type="predicted"/>
<gene>
    <name evidence="2" type="ORF">COX90_02535</name>
</gene>
<feature type="transmembrane region" description="Helical" evidence="1">
    <location>
        <begin position="47"/>
        <end position="73"/>
    </location>
</feature>
<organism evidence="2 3">
    <name type="scientific">Candidatus Nealsonbacteria bacterium CG_4_10_14_0_2_um_filter_38_17</name>
    <dbReference type="NCBI Taxonomy" id="1974680"/>
    <lineage>
        <taxon>Bacteria</taxon>
        <taxon>Candidatus Nealsoniibacteriota</taxon>
    </lineage>
</organism>
<dbReference type="AlphaFoldDB" id="A0A2M7UXV6"/>
<keyword evidence="1" id="KW-1133">Transmembrane helix</keyword>
<keyword evidence="1" id="KW-0472">Membrane</keyword>
<name>A0A2M7UXV6_9BACT</name>
<accession>A0A2M7UXV6</accession>
<comment type="caution">
    <text evidence="2">The sequence shown here is derived from an EMBL/GenBank/DDBJ whole genome shotgun (WGS) entry which is preliminary data.</text>
</comment>
<sequence length="198" mass="22144">MQIHWKNNKNPSLLLRNFVPRPVRNKNLACSENLVSRCARNNKKGSLAIELLLVIAIINIALVSLLGLASFSLRSSSLLKESSRADSLAQEALEAVRNFRDGTTWTTNGIGNLTLFTLDTAYHPEKTIDTPPKWNLVTGEETINGFSRKIVIKKVFRDVNGNIAGSGTEDPDARKIIATVTWKDKKVEIVNYLTNWRQ</sequence>
<dbReference type="Proteomes" id="UP000230760">
    <property type="component" value="Unassembled WGS sequence"/>
</dbReference>
<evidence type="ECO:0008006" key="4">
    <source>
        <dbReference type="Google" id="ProtNLM"/>
    </source>
</evidence>